<name>A0A5B7DIU7_PORTR</name>
<dbReference type="EMBL" id="VSRR010000934">
    <property type="protein sequence ID" value="MPC21006.1"/>
    <property type="molecule type" value="Genomic_DNA"/>
</dbReference>
<proteinExistence type="predicted"/>
<dbReference type="AlphaFoldDB" id="A0A5B7DIU7"/>
<sequence length="110" mass="11971">MTDKCVCSASCSWSGNTWRPPTPRPAHRPFTPDLGLCRAPAGPATHSFQLFEAVNGAAPWHGSGRRQARPPRVGSPRGRVPTTTITTTITTTSYSCCSSFTLWLCRDNIH</sequence>
<keyword evidence="3" id="KW-1185">Reference proteome</keyword>
<accession>A0A5B7DIU7</accession>
<feature type="compositionally biased region" description="Low complexity" evidence="1">
    <location>
        <begin position="70"/>
        <end position="83"/>
    </location>
</feature>
<evidence type="ECO:0000256" key="1">
    <source>
        <dbReference type="SAM" id="MobiDB-lite"/>
    </source>
</evidence>
<evidence type="ECO:0000313" key="3">
    <source>
        <dbReference type="Proteomes" id="UP000324222"/>
    </source>
</evidence>
<dbReference type="Proteomes" id="UP000324222">
    <property type="component" value="Unassembled WGS sequence"/>
</dbReference>
<reference evidence="2 3" key="1">
    <citation type="submission" date="2019-05" db="EMBL/GenBank/DDBJ databases">
        <title>Another draft genome of Portunus trituberculatus and its Hox gene families provides insights of decapod evolution.</title>
        <authorList>
            <person name="Jeong J.-H."/>
            <person name="Song I."/>
            <person name="Kim S."/>
            <person name="Choi T."/>
            <person name="Kim D."/>
            <person name="Ryu S."/>
            <person name="Kim W."/>
        </authorList>
    </citation>
    <scope>NUCLEOTIDE SEQUENCE [LARGE SCALE GENOMIC DNA]</scope>
    <source>
        <tissue evidence="2">Muscle</tissue>
    </source>
</reference>
<protein>
    <submittedName>
        <fullName evidence="2">Uncharacterized protein</fullName>
    </submittedName>
</protein>
<gene>
    <name evidence="2" type="ORF">E2C01_013979</name>
</gene>
<feature type="region of interest" description="Disordered" evidence="1">
    <location>
        <begin position="59"/>
        <end position="83"/>
    </location>
</feature>
<comment type="caution">
    <text evidence="2">The sequence shown here is derived from an EMBL/GenBank/DDBJ whole genome shotgun (WGS) entry which is preliminary data.</text>
</comment>
<evidence type="ECO:0000313" key="2">
    <source>
        <dbReference type="EMBL" id="MPC21006.1"/>
    </source>
</evidence>
<organism evidence="2 3">
    <name type="scientific">Portunus trituberculatus</name>
    <name type="common">Swimming crab</name>
    <name type="synonym">Neptunus trituberculatus</name>
    <dbReference type="NCBI Taxonomy" id="210409"/>
    <lineage>
        <taxon>Eukaryota</taxon>
        <taxon>Metazoa</taxon>
        <taxon>Ecdysozoa</taxon>
        <taxon>Arthropoda</taxon>
        <taxon>Crustacea</taxon>
        <taxon>Multicrustacea</taxon>
        <taxon>Malacostraca</taxon>
        <taxon>Eumalacostraca</taxon>
        <taxon>Eucarida</taxon>
        <taxon>Decapoda</taxon>
        <taxon>Pleocyemata</taxon>
        <taxon>Brachyura</taxon>
        <taxon>Eubrachyura</taxon>
        <taxon>Portunoidea</taxon>
        <taxon>Portunidae</taxon>
        <taxon>Portuninae</taxon>
        <taxon>Portunus</taxon>
    </lineage>
</organism>